<organism evidence="1 2">
    <name type="scientific">Brevundimonas subvibrioides</name>
    <dbReference type="NCBI Taxonomy" id="74313"/>
    <lineage>
        <taxon>Bacteria</taxon>
        <taxon>Pseudomonadati</taxon>
        <taxon>Pseudomonadota</taxon>
        <taxon>Alphaproteobacteria</taxon>
        <taxon>Caulobacterales</taxon>
        <taxon>Caulobacteraceae</taxon>
        <taxon>Brevundimonas</taxon>
    </lineage>
</organism>
<dbReference type="Pfam" id="PF14390">
    <property type="entry name" value="DUF4420"/>
    <property type="match status" value="1"/>
</dbReference>
<dbReference type="InterPro" id="IPR025534">
    <property type="entry name" value="DUF4420"/>
</dbReference>
<accession>A0A258HHF4</accession>
<reference evidence="1 2" key="1">
    <citation type="submission" date="2017-03" db="EMBL/GenBank/DDBJ databases">
        <title>Lifting the veil on microbial sulfur biogeochemistry in mining wastewaters.</title>
        <authorList>
            <person name="Kantor R.S."/>
            <person name="Colenbrander Nelson T."/>
            <person name="Marshall S."/>
            <person name="Bennett D."/>
            <person name="Apte S."/>
            <person name="Camacho D."/>
            <person name="Thomas B.C."/>
            <person name="Warren L.A."/>
            <person name="Banfield J.F."/>
        </authorList>
    </citation>
    <scope>NUCLEOTIDE SEQUENCE [LARGE SCALE GENOMIC DNA]</scope>
    <source>
        <strain evidence="1">32-68-21</strain>
    </source>
</reference>
<dbReference type="AlphaFoldDB" id="A0A258HHF4"/>
<dbReference type="EMBL" id="NCEQ01000012">
    <property type="protein sequence ID" value="OYX55758.1"/>
    <property type="molecule type" value="Genomic_DNA"/>
</dbReference>
<comment type="caution">
    <text evidence="1">The sequence shown here is derived from an EMBL/GenBank/DDBJ whole genome shotgun (WGS) entry which is preliminary data.</text>
</comment>
<sequence length="324" mass="35692">MRPDPWAEIGRATGSLTVRRVDASHPADFFWARDADGRCALVLVVAAGVVVDEARPTLNGIEITEAPDQDGKHAFVLVLKREEDRELFQHLCEDIVEACRSKVGDQAVLSATIRRAWKWHSLLRGGPSQRLGPEEQQGLIGELLFLERLIDHLKPKAAIEAWRGPLDEPKDFAFAGRAVEVKARHASKDAVKISSENQLQVIDGQTLSLVVFALTASADSAPQSITLDGLVLRAREKLTLIDPSAEDVFDARLLSAGYSTEHDYSDTWWIEIGTNAYSVAEGFPRIEAISLPPGVSSVTYWLRLDQCAPFEHAIADLFMSESAE</sequence>
<evidence type="ECO:0000313" key="2">
    <source>
        <dbReference type="Proteomes" id="UP000216147"/>
    </source>
</evidence>
<evidence type="ECO:0000313" key="1">
    <source>
        <dbReference type="EMBL" id="OYX55758.1"/>
    </source>
</evidence>
<evidence type="ECO:0008006" key="3">
    <source>
        <dbReference type="Google" id="ProtNLM"/>
    </source>
</evidence>
<gene>
    <name evidence="1" type="ORF">B7Y86_12470</name>
</gene>
<proteinExistence type="predicted"/>
<name>A0A258HHF4_9CAUL</name>
<protein>
    <recommendedName>
        <fullName evidence="3">PD-(D/E)XK motif protein</fullName>
    </recommendedName>
</protein>
<dbReference type="Proteomes" id="UP000216147">
    <property type="component" value="Unassembled WGS sequence"/>
</dbReference>